<dbReference type="STRING" id="158822.LH23_14135"/>
<feature type="transmembrane region" description="Helical" evidence="4">
    <location>
        <begin position="20"/>
        <end position="41"/>
    </location>
</feature>
<proteinExistence type="predicted"/>
<feature type="transmembrane region" description="Helical" evidence="4">
    <location>
        <begin position="110"/>
        <end position="127"/>
    </location>
</feature>
<dbReference type="InterPro" id="IPR052524">
    <property type="entry name" value="MFS_Cyanate_Porter"/>
</dbReference>
<evidence type="ECO:0000256" key="4">
    <source>
        <dbReference type="SAM" id="Phobius"/>
    </source>
</evidence>
<keyword evidence="2 4" id="KW-1133">Transmembrane helix</keyword>
<dbReference type="InterPro" id="IPR036259">
    <property type="entry name" value="MFS_trans_sf"/>
</dbReference>
<dbReference type="PANTHER" id="PTHR23523">
    <property type="match status" value="1"/>
</dbReference>
<feature type="transmembrane region" description="Helical" evidence="4">
    <location>
        <begin position="191"/>
        <end position="209"/>
    </location>
</feature>
<feature type="transmembrane region" description="Helical" evidence="4">
    <location>
        <begin position="221"/>
        <end position="242"/>
    </location>
</feature>
<keyword evidence="1 4" id="KW-0812">Transmembrane</keyword>
<dbReference type="EMBL" id="UAVU01000012">
    <property type="protein sequence ID" value="SQC94133.1"/>
    <property type="molecule type" value="Genomic_DNA"/>
</dbReference>
<evidence type="ECO:0000313" key="5">
    <source>
        <dbReference type="EMBL" id="SQC94133.1"/>
    </source>
</evidence>
<evidence type="ECO:0000256" key="2">
    <source>
        <dbReference type="ARBA" id="ARBA00022989"/>
    </source>
</evidence>
<dbReference type="Proteomes" id="UP000251197">
    <property type="component" value="Unassembled WGS sequence"/>
</dbReference>
<sequence>MGVAAALGSVMVVPIALHGFGWSGAMLSLMIFPLLALIVWLPQLGSSTVMNLSGNPALHSRGIWSSPLAWQVTLYLGINSLVYYVIIGWLPSILISHGYNEAEAGSIHGILQLATAIPGLFVGLILSRLKDQRGIAALMALLWCMATLGLWLLPAFSIFWVSLGGFGSGAAMILGLSFIGMRTGSAHQAAALSGMAQCVGYLLAAFGPPVMGKIHDVTGSWAIPLLGCALLSVVMGIFGAYAGRQKRDRRGGVSRSLNRPTRRIEWHHHHRRTFLTTPVFF</sequence>
<reference evidence="5 6" key="1">
    <citation type="submission" date="2018-06" db="EMBL/GenBank/DDBJ databases">
        <authorList>
            <consortium name="Pathogen Informatics"/>
            <person name="Doyle S."/>
        </authorList>
    </citation>
    <scope>NUCLEOTIDE SEQUENCE [LARGE SCALE GENOMIC DNA]</scope>
    <source>
        <strain evidence="5 6">NCTC12120</strain>
    </source>
</reference>
<accession>A0A2X3JDX3</accession>
<organism evidence="5 6">
    <name type="scientific">Cedecea neteri</name>
    <dbReference type="NCBI Taxonomy" id="158822"/>
    <lineage>
        <taxon>Bacteria</taxon>
        <taxon>Pseudomonadati</taxon>
        <taxon>Pseudomonadota</taxon>
        <taxon>Gammaproteobacteria</taxon>
        <taxon>Enterobacterales</taxon>
        <taxon>Enterobacteriaceae</taxon>
        <taxon>Cedecea</taxon>
    </lineage>
</organism>
<dbReference type="AlphaFoldDB" id="A0A2X3JDX3"/>
<evidence type="ECO:0000256" key="1">
    <source>
        <dbReference type="ARBA" id="ARBA00022692"/>
    </source>
</evidence>
<feature type="transmembrane region" description="Helical" evidence="4">
    <location>
        <begin position="134"/>
        <end position="152"/>
    </location>
</feature>
<dbReference type="GO" id="GO:0022857">
    <property type="term" value="F:transmembrane transporter activity"/>
    <property type="evidence" value="ECO:0007669"/>
    <property type="project" value="InterPro"/>
</dbReference>
<dbReference type="Gene3D" id="1.20.1250.20">
    <property type="entry name" value="MFS general substrate transporter like domains"/>
    <property type="match status" value="1"/>
</dbReference>
<gene>
    <name evidence="5" type="primary">yeaN_1</name>
    <name evidence="5" type="ORF">NCTC12120_07251</name>
</gene>
<name>A0A2X3JDX3_9ENTR</name>
<feature type="transmembrane region" description="Helical" evidence="4">
    <location>
        <begin position="158"/>
        <end position="179"/>
    </location>
</feature>
<evidence type="ECO:0000313" key="6">
    <source>
        <dbReference type="Proteomes" id="UP000251197"/>
    </source>
</evidence>
<feature type="transmembrane region" description="Helical" evidence="4">
    <location>
        <begin position="68"/>
        <end position="90"/>
    </location>
</feature>
<dbReference type="SUPFAM" id="SSF103473">
    <property type="entry name" value="MFS general substrate transporter"/>
    <property type="match status" value="1"/>
</dbReference>
<evidence type="ECO:0000256" key="3">
    <source>
        <dbReference type="ARBA" id="ARBA00023136"/>
    </source>
</evidence>
<keyword evidence="3 4" id="KW-0472">Membrane</keyword>
<dbReference type="InterPro" id="IPR011701">
    <property type="entry name" value="MFS"/>
</dbReference>
<dbReference type="Pfam" id="PF07690">
    <property type="entry name" value="MFS_1"/>
    <property type="match status" value="1"/>
</dbReference>
<dbReference type="PANTHER" id="PTHR23523:SF2">
    <property type="entry name" value="2-NITROIMIDAZOLE TRANSPORTER"/>
    <property type="match status" value="1"/>
</dbReference>
<protein>
    <submittedName>
        <fullName evidence="5">Inner membrane transport protein YeaN</fullName>
    </submittedName>
</protein>